<sequence>MTTRLTTRTTTRPTLRTTIPRTARHPGHRLAGRAATAAALAGALGLGAVPAATAAGTDHGGGWHQDGLSLNAAENRKVDAFVARARRAERSISPEVRAAAKISHAELVGFDHRLKSPDSLKRKVATAMRQTPGRTVDESLGKINDAVRFTLQWPDAKYGQGVTTASALLSAWGNDSTRWSNTWDRTDGYKAINSAWRAPRSHQLFEVQFHTPRSKAAQLETHKLYEEQRLPNTPPERVHELQEKQNAIFAAVPVPPGAERLTAPSRRLSPDPARRLPNPDRNPEPGRNPEPDRNPEPGRNPEPSRDTKPNPNPSLDPVNSH</sequence>
<dbReference type="Proteomes" id="UP001307760">
    <property type="component" value="Unassembled WGS sequence"/>
</dbReference>
<accession>A0ABU7NYJ4</accession>
<comment type="caution">
    <text evidence="2">The sequence shown here is derived from an EMBL/GenBank/DDBJ whole genome shotgun (WGS) entry which is preliminary data.</text>
</comment>
<evidence type="ECO:0000313" key="2">
    <source>
        <dbReference type="EMBL" id="MEE4423956.1"/>
    </source>
</evidence>
<evidence type="ECO:0000313" key="3">
    <source>
        <dbReference type="Proteomes" id="UP001307760"/>
    </source>
</evidence>
<organism evidence="2 3">
    <name type="scientific">Streptomyces bugieae</name>
    <dbReference type="NCBI Taxonomy" id="3098223"/>
    <lineage>
        <taxon>Bacteria</taxon>
        <taxon>Bacillati</taxon>
        <taxon>Actinomycetota</taxon>
        <taxon>Actinomycetes</taxon>
        <taxon>Kitasatosporales</taxon>
        <taxon>Streptomycetaceae</taxon>
        <taxon>Streptomyces</taxon>
    </lineage>
</organism>
<gene>
    <name evidence="2" type="ORF">V2J85_32295</name>
</gene>
<reference evidence="2 3" key="1">
    <citation type="submission" date="2023-12" db="EMBL/GenBank/DDBJ databases">
        <title>30 novel species of actinomycetes from the DSMZ collection.</title>
        <authorList>
            <person name="Nouioui I."/>
        </authorList>
    </citation>
    <scope>NUCLEOTIDE SEQUENCE [LARGE SCALE GENOMIC DNA]</scope>
    <source>
        <strain evidence="2 3">DSM 41528</strain>
    </source>
</reference>
<protein>
    <submittedName>
        <fullName evidence="2">ATP nucleotide 3'-pyrophosphokinase</fullName>
    </submittedName>
</protein>
<feature type="region of interest" description="Disordered" evidence="1">
    <location>
        <begin position="252"/>
        <end position="321"/>
    </location>
</feature>
<dbReference type="EMBL" id="JAZBJP010000031">
    <property type="protein sequence ID" value="MEE4423956.1"/>
    <property type="molecule type" value="Genomic_DNA"/>
</dbReference>
<name>A0ABU7NYJ4_9ACTN</name>
<evidence type="ECO:0000256" key="1">
    <source>
        <dbReference type="SAM" id="MobiDB-lite"/>
    </source>
</evidence>
<feature type="compositionally biased region" description="Basic and acidic residues" evidence="1">
    <location>
        <begin position="268"/>
        <end position="296"/>
    </location>
</feature>
<keyword evidence="3" id="KW-1185">Reference proteome</keyword>
<proteinExistence type="predicted"/>